<dbReference type="Gene3D" id="1.10.10.10">
    <property type="entry name" value="Winged helix-like DNA-binding domain superfamily/Winged helix DNA-binding domain"/>
    <property type="match status" value="1"/>
</dbReference>
<evidence type="ECO:0000313" key="2">
    <source>
        <dbReference type="Proteomes" id="UP001501508"/>
    </source>
</evidence>
<comment type="caution">
    <text evidence="1">The sequence shown here is derived from an EMBL/GenBank/DDBJ whole genome shotgun (WGS) entry which is preliminary data.</text>
</comment>
<dbReference type="InterPro" id="IPR000944">
    <property type="entry name" value="Tscrpt_reg_Rrf2"/>
</dbReference>
<evidence type="ECO:0000313" key="1">
    <source>
        <dbReference type="EMBL" id="GAA4446548.1"/>
    </source>
</evidence>
<dbReference type="InterPro" id="IPR036388">
    <property type="entry name" value="WH-like_DNA-bd_sf"/>
</dbReference>
<evidence type="ECO:0008006" key="3">
    <source>
        <dbReference type="Google" id="ProtNLM"/>
    </source>
</evidence>
<dbReference type="NCBIfam" id="TIGR00738">
    <property type="entry name" value="rrf2_super"/>
    <property type="match status" value="1"/>
</dbReference>
<reference evidence="2" key="1">
    <citation type="journal article" date="2019" name="Int. J. Syst. Evol. Microbiol.">
        <title>The Global Catalogue of Microorganisms (GCM) 10K type strain sequencing project: providing services to taxonomists for standard genome sequencing and annotation.</title>
        <authorList>
            <consortium name="The Broad Institute Genomics Platform"/>
            <consortium name="The Broad Institute Genome Sequencing Center for Infectious Disease"/>
            <person name="Wu L."/>
            <person name="Ma J."/>
        </authorList>
    </citation>
    <scope>NUCLEOTIDE SEQUENCE [LARGE SCALE GENOMIC DNA]</scope>
    <source>
        <strain evidence="2">JCM 31920</strain>
    </source>
</reference>
<keyword evidence="2" id="KW-1185">Reference proteome</keyword>
<name>A0ABP8MAA1_9BACT</name>
<dbReference type="Proteomes" id="UP001501508">
    <property type="component" value="Unassembled WGS sequence"/>
</dbReference>
<accession>A0ABP8MAA1</accession>
<sequence>MVVLGLRRHKFFLTGMTEALCARLGLFRKIKDKKVFYLCFFYLHLPETNQSGTMFSKTCEYAIRAMIFVAQKSAEGEKTGIKEIAKGIDSPEYFIAKILQDLSRRGLLQSAKGPNGGFYLDSVGKSCSLADVVRAVDGDSLFTGCGLGLKQCSEQLPCPIHFQFKKIRTELSDMLSNAQVGDFAQALDNSLAFLRR</sequence>
<dbReference type="EMBL" id="BAABEY010000036">
    <property type="protein sequence ID" value="GAA4446548.1"/>
    <property type="molecule type" value="Genomic_DNA"/>
</dbReference>
<dbReference type="InterPro" id="IPR030489">
    <property type="entry name" value="TR_Rrf2-type_CS"/>
</dbReference>
<dbReference type="Pfam" id="PF02082">
    <property type="entry name" value="Rrf2"/>
    <property type="match status" value="1"/>
</dbReference>
<gene>
    <name evidence="1" type="ORF">GCM10023091_39860</name>
</gene>
<organism evidence="1 2">
    <name type="scientific">Ravibacter arvi</name>
    <dbReference type="NCBI Taxonomy" id="2051041"/>
    <lineage>
        <taxon>Bacteria</taxon>
        <taxon>Pseudomonadati</taxon>
        <taxon>Bacteroidota</taxon>
        <taxon>Cytophagia</taxon>
        <taxon>Cytophagales</taxon>
        <taxon>Spirosomataceae</taxon>
        <taxon>Ravibacter</taxon>
    </lineage>
</organism>
<dbReference type="InterPro" id="IPR036390">
    <property type="entry name" value="WH_DNA-bd_sf"/>
</dbReference>
<dbReference type="PANTHER" id="PTHR33221:SF13">
    <property type="entry name" value="TRANSCRIPTIONAL REGULATOR-RELATED"/>
    <property type="match status" value="1"/>
</dbReference>
<dbReference type="PROSITE" id="PS51197">
    <property type="entry name" value="HTH_RRF2_2"/>
    <property type="match status" value="1"/>
</dbReference>
<proteinExistence type="predicted"/>
<dbReference type="PROSITE" id="PS01332">
    <property type="entry name" value="HTH_RRF2_1"/>
    <property type="match status" value="1"/>
</dbReference>
<dbReference type="SUPFAM" id="SSF46785">
    <property type="entry name" value="Winged helix' DNA-binding domain"/>
    <property type="match status" value="1"/>
</dbReference>
<protein>
    <recommendedName>
        <fullName evidence="3">BadM/Rrf2 family transcriptional regulator</fullName>
    </recommendedName>
</protein>
<dbReference type="PANTHER" id="PTHR33221">
    <property type="entry name" value="WINGED HELIX-TURN-HELIX TRANSCRIPTIONAL REGULATOR, RRF2 FAMILY"/>
    <property type="match status" value="1"/>
</dbReference>